<feature type="domain" description="MnmE helical" evidence="9">
    <location>
        <begin position="188"/>
        <end position="546"/>
    </location>
</feature>
<evidence type="ECO:0000256" key="3">
    <source>
        <dbReference type="ARBA" id="ARBA00022741"/>
    </source>
</evidence>
<feature type="domain" description="G" evidence="7">
    <location>
        <begin position="288"/>
        <end position="406"/>
    </location>
</feature>
<sequence>MSTHCVERWWIIALAFFLARVTCFSLNSSQKSPFLTQLRRTHGRHPVNALQQDHTIYGLGTCIPKGGCGIAVVRISGPDSLRVLKLLTTKDDISLHLNKWTPREAKLCTLYSVVDKSTIDNAITIYFPSPNSYTGDDVVEIHTHGSKGVISELFSNLIHISKSHNLKIRQAEKGEFTRRAFYSGKLDLTQVEGLRDLIASDSHYKKRDAFLKYSGSLGTIYKEWTNTLIGILARLEARIDFDEDSANDLNLPEYESELIKKELTILLGNINKRLNDKRGEIIDRGIKLILLGSPNAGKSSFMNTLCSRDVSIVSDVPGTTRDIIETNYNCNEFQFKVLDTAGIRIISQSLPNDHDLIEKIGIKKTLDKLNESNVIIFFFDPSRADESKHALKIFREHLDFTPIIIVCISKEDLISREQLELCINDIRMELKTLSFKSNVCLLPVCNLERESVEKVLDEVYSTIHNSLKDNNSVDLDMDPVINNERHKSHLNSIVYSINSTLSMLNKGEVNLEIISEYLRECINQLEFIVGKRTNEDVLDSIFKTFCIGK</sequence>
<comment type="similarity">
    <text evidence="1 5">Belongs to the TRAFAC class TrmE-Era-EngA-EngB-Septin-like GTPase superfamily. TrmE GTPase family.</text>
</comment>
<dbReference type="Proteomes" id="UP000031512">
    <property type="component" value="Chromosome 3"/>
</dbReference>
<dbReference type="VEuPathDB" id="PiroplasmaDB:BEWA_001330"/>
<dbReference type="GO" id="GO:0003924">
    <property type="term" value="F:GTPase activity"/>
    <property type="evidence" value="ECO:0007669"/>
    <property type="project" value="InterPro"/>
</dbReference>
<dbReference type="GO" id="GO:0005737">
    <property type="term" value="C:cytoplasm"/>
    <property type="evidence" value="ECO:0007669"/>
    <property type="project" value="TreeGrafter"/>
</dbReference>
<evidence type="ECO:0000259" key="9">
    <source>
        <dbReference type="Pfam" id="PF12631"/>
    </source>
</evidence>
<evidence type="ECO:0000256" key="6">
    <source>
        <dbReference type="SAM" id="SignalP"/>
    </source>
</evidence>
<dbReference type="GO" id="GO:0030488">
    <property type="term" value="P:tRNA methylation"/>
    <property type="evidence" value="ECO:0007669"/>
    <property type="project" value="TreeGrafter"/>
</dbReference>
<dbReference type="Gene3D" id="3.40.50.300">
    <property type="entry name" value="P-loop containing nucleotide triphosphate hydrolases"/>
    <property type="match status" value="1"/>
</dbReference>
<dbReference type="InterPro" id="IPR006073">
    <property type="entry name" value="GTP-bd"/>
</dbReference>
<dbReference type="NCBIfam" id="TIGR00450">
    <property type="entry name" value="mnmE_trmE_thdF"/>
    <property type="match status" value="1"/>
</dbReference>
<keyword evidence="2 5" id="KW-0819">tRNA processing</keyword>
<evidence type="ECO:0000256" key="4">
    <source>
        <dbReference type="ARBA" id="ARBA00023134"/>
    </source>
</evidence>
<dbReference type="Pfam" id="PF12631">
    <property type="entry name" value="MnmE_helical"/>
    <property type="match status" value="1"/>
</dbReference>
<dbReference type="GO" id="GO:0002098">
    <property type="term" value="P:tRNA wobble uridine modification"/>
    <property type="evidence" value="ECO:0007669"/>
    <property type="project" value="TreeGrafter"/>
</dbReference>
<dbReference type="AlphaFoldDB" id="L0B0D5"/>
<dbReference type="PANTHER" id="PTHR42714">
    <property type="entry name" value="TRNA MODIFICATION GTPASE GTPBP3"/>
    <property type="match status" value="1"/>
</dbReference>
<protein>
    <submittedName>
        <fullName evidence="10">tRNA modification GTPase, putative</fullName>
    </submittedName>
</protein>
<feature type="domain" description="GTP-binding protein TrmE N-terminal" evidence="8">
    <location>
        <begin position="55"/>
        <end position="185"/>
    </location>
</feature>
<dbReference type="Pfam" id="PF01926">
    <property type="entry name" value="MMR_HSR1"/>
    <property type="match status" value="1"/>
</dbReference>
<dbReference type="CDD" id="cd14858">
    <property type="entry name" value="TrmE_N"/>
    <property type="match status" value="1"/>
</dbReference>
<dbReference type="InterPro" id="IPR025867">
    <property type="entry name" value="MnmE_helical"/>
</dbReference>
<dbReference type="OrthoDB" id="188276at2759"/>
<evidence type="ECO:0000256" key="1">
    <source>
        <dbReference type="ARBA" id="ARBA00011043"/>
    </source>
</evidence>
<proteinExistence type="inferred from homology"/>
<keyword evidence="4 5" id="KW-0342">GTP-binding</keyword>
<dbReference type="KEGG" id="beq:BEWA_001330"/>
<dbReference type="InterPro" id="IPR004520">
    <property type="entry name" value="GTPase_MnmE"/>
</dbReference>
<dbReference type="PANTHER" id="PTHR42714:SF2">
    <property type="entry name" value="TRNA MODIFICATION GTPASE GTPBP3, MITOCHONDRIAL"/>
    <property type="match status" value="1"/>
</dbReference>
<keyword evidence="11" id="KW-1185">Reference proteome</keyword>
<dbReference type="InterPro" id="IPR027417">
    <property type="entry name" value="P-loop_NTPase"/>
</dbReference>
<dbReference type="RefSeq" id="XP_004830392.1">
    <property type="nucleotide sequence ID" value="XM_004830335.1"/>
</dbReference>
<dbReference type="NCBIfam" id="TIGR00231">
    <property type="entry name" value="small_GTP"/>
    <property type="match status" value="1"/>
</dbReference>
<dbReference type="EMBL" id="CP001670">
    <property type="protein sequence ID" value="AFZ80726.1"/>
    <property type="molecule type" value="Genomic_DNA"/>
</dbReference>
<keyword evidence="6" id="KW-0732">Signal</keyword>
<dbReference type="InterPro" id="IPR005225">
    <property type="entry name" value="Small_GTP-bd"/>
</dbReference>
<dbReference type="HAMAP" id="MF_00379">
    <property type="entry name" value="GTPase_MnmE"/>
    <property type="match status" value="1"/>
</dbReference>
<dbReference type="CDD" id="cd04164">
    <property type="entry name" value="trmE"/>
    <property type="match status" value="1"/>
</dbReference>
<dbReference type="Gene3D" id="3.30.1360.120">
    <property type="entry name" value="Probable tRNA modification gtpase trme, domain 1"/>
    <property type="match status" value="1"/>
</dbReference>
<feature type="chain" id="PRO_5003939442" evidence="6">
    <location>
        <begin position="24"/>
        <end position="549"/>
    </location>
</feature>
<dbReference type="SUPFAM" id="SSF52540">
    <property type="entry name" value="P-loop containing nucleoside triphosphate hydrolases"/>
    <property type="match status" value="1"/>
</dbReference>
<evidence type="ECO:0000259" key="8">
    <source>
        <dbReference type="Pfam" id="PF10396"/>
    </source>
</evidence>
<feature type="signal peptide" evidence="6">
    <location>
        <begin position="1"/>
        <end position="23"/>
    </location>
</feature>
<dbReference type="InterPro" id="IPR018948">
    <property type="entry name" value="GTP-bd_TrmE_N"/>
</dbReference>
<keyword evidence="3 5" id="KW-0547">Nucleotide-binding</keyword>
<dbReference type="InterPro" id="IPR027368">
    <property type="entry name" value="MnmE_dom2"/>
</dbReference>
<dbReference type="InterPro" id="IPR027266">
    <property type="entry name" value="TrmE/GcvT-like"/>
</dbReference>
<dbReference type="Pfam" id="PF10396">
    <property type="entry name" value="TrmE_N"/>
    <property type="match status" value="1"/>
</dbReference>
<reference evidence="10 11" key="1">
    <citation type="journal article" date="2012" name="BMC Genomics">
        <title>Comparative genomic analysis and phylogenetic position of Theileria equi.</title>
        <authorList>
            <person name="Kappmeyer L.S."/>
            <person name="Thiagarajan M."/>
            <person name="Herndon D.R."/>
            <person name="Ramsay J.D."/>
            <person name="Caler E."/>
            <person name="Djikeng A."/>
            <person name="Gillespie J.J."/>
            <person name="Lau A.O."/>
            <person name="Roalson E.H."/>
            <person name="Silva J.C."/>
            <person name="Silva M.G."/>
            <person name="Suarez C.E."/>
            <person name="Ueti M.W."/>
            <person name="Nene V.M."/>
            <person name="Mealey R.H."/>
            <person name="Knowles D.P."/>
            <person name="Brayton K.A."/>
        </authorList>
    </citation>
    <scope>NUCLEOTIDE SEQUENCE [LARGE SCALE GENOMIC DNA]</scope>
    <source>
        <strain evidence="10 11">WA</strain>
    </source>
</reference>
<evidence type="ECO:0000256" key="2">
    <source>
        <dbReference type="ARBA" id="ARBA00022694"/>
    </source>
</evidence>
<gene>
    <name evidence="10" type="ORF">BEWA_001330</name>
</gene>
<dbReference type="InterPro" id="IPR031168">
    <property type="entry name" value="G_TrmE"/>
</dbReference>
<dbReference type="Gene3D" id="1.20.120.430">
    <property type="entry name" value="tRNA modification GTPase MnmE domain 2"/>
    <property type="match status" value="1"/>
</dbReference>
<dbReference type="eggNOG" id="KOG1191">
    <property type="taxonomic scope" value="Eukaryota"/>
</dbReference>
<evidence type="ECO:0000256" key="5">
    <source>
        <dbReference type="RuleBase" id="RU003313"/>
    </source>
</evidence>
<dbReference type="STRING" id="1537102.L0B0D5"/>
<organism evidence="10 11">
    <name type="scientific">Theileria equi strain WA</name>
    <dbReference type="NCBI Taxonomy" id="1537102"/>
    <lineage>
        <taxon>Eukaryota</taxon>
        <taxon>Sar</taxon>
        <taxon>Alveolata</taxon>
        <taxon>Apicomplexa</taxon>
        <taxon>Aconoidasida</taxon>
        <taxon>Piroplasmida</taxon>
        <taxon>Theileriidae</taxon>
        <taxon>Theileria</taxon>
    </lineage>
</organism>
<evidence type="ECO:0000313" key="10">
    <source>
        <dbReference type="EMBL" id="AFZ80726.1"/>
    </source>
</evidence>
<dbReference type="GeneID" id="15805318"/>
<evidence type="ECO:0000259" key="7">
    <source>
        <dbReference type="Pfam" id="PF01926"/>
    </source>
</evidence>
<dbReference type="SUPFAM" id="SSF116878">
    <property type="entry name" value="TrmE connector domain"/>
    <property type="match status" value="1"/>
</dbReference>
<accession>L0B0D5</accession>
<name>L0B0D5_THEEQ</name>
<dbReference type="GO" id="GO:0005525">
    <property type="term" value="F:GTP binding"/>
    <property type="evidence" value="ECO:0007669"/>
    <property type="project" value="UniProtKB-KW"/>
</dbReference>
<evidence type="ECO:0000313" key="11">
    <source>
        <dbReference type="Proteomes" id="UP000031512"/>
    </source>
</evidence>